<gene>
    <name evidence="8" type="ORF">IAA54_04640</name>
</gene>
<feature type="chain" id="PRO_5039533881" evidence="7">
    <location>
        <begin position="22"/>
        <end position="599"/>
    </location>
</feature>
<dbReference type="AlphaFoldDB" id="A0A9D1J189"/>
<proteinExistence type="predicted"/>
<evidence type="ECO:0000313" key="8">
    <source>
        <dbReference type="EMBL" id="HIR56935.1"/>
    </source>
</evidence>
<dbReference type="EMBL" id="DVHF01000050">
    <property type="protein sequence ID" value="HIR56935.1"/>
    <property type="molecule type" value="Genomic_DNA"/>
</dbReference>
<evidence type="ECO:0000256" key="6">
    <source>
        <dbReference type="SAM" id="MobiDB-lite"/>
    </source>
</evidence>
<name>A0A9D1J189_9FIRM</name>
<evidence type="ECO:0000313" key="9">
    <source>
        <dbReference type="Proteomes" id="UP000886785"/>
    </source>
</evidence>
<feature type="compositionally biased region" description="Low complexity" evidence="6">
    <location>
        <begin position="25"/>
        <end position="49"/>
    </location>
</feature>
<dbReference type="PANTHER" id="PTHR43649">
    <property type="entry name" value="ARABINOSE-BINDING PROTEIN-RELATED"/>
    <property type="match status" value="1"/>
</dbReference>
<evidence type="ECO:0000256" key="7">
    <source>
        <dbReference type="SAM" id="SignalP"/>
    </source>
</evidence>
<dbReference type="Proteomes" id="UP000886785">
    <property type="component" value="Unassembled WGS sequence"/>
</dbReference>
<dbReference type="InterPro" id="IPR006059">
    <property type="entry name" value="SBP"/>
</dbReference>
<organism evidence="8 9">
    <name type="scientific">Candidatus Gallacutalibacter pullicola</name>
    <dbReference type="NCBI Taxonomy" id="2840830"/>
    <lineage>
        <taxon>Bacteria</taxon>
        <taxon>Bacillati</taxon>
        <taxon>Bacillota</taxon>
        <taxon>Clostridia</taxon>
        <taxon>Eubacteriales</taxon>
        <taxon>Candidatus Gallacutalibacter</taxon>
    </lineage>
</organism>
<sequence>MKAKKTLALLMAGLMAISASACSSSGDGSTSSQASSGGSSAAASGESSGPQEERGSITATVYDRGNVPTSEGTTEDNRWTKWINENGPVDVTFVAIPRTGSGEKLNVLFASGTAPDLIFEYAPSVKTPLYQQKQLMPIDDMIENYSTNYKALTEQYPELLKAGKMDDGQTYQFGRINSIRPIRGVAIRKDWLDKLGLDVPVTLDDYYNVMKAFVEQDPDGNGQDDTLGMAIAYRASETFDQMIPGGVYGIVDGQYQYTWDRLQTRLEFKKKLYDEGLIDKEYMTDKNGARAMQDFVTGKVGIFPWLITYDQFLKKEFVTLKENVPEAEIEFIPYPETPWGVTYMPTLQNPVQMTAVVNAACKDPESVMKYVDFACSKEFAQVIKYGIEGEHYELVDGKAVISDQDKYNNEVSYNGDLGMLTNAFDTEELQAAYVGFDVTTPLGLEGYELYCQAMETYLNPDYEYSDFSHSEHMPQLPKDLQTVNANINLNDIYDKAVVSGDSYTVEQAISDAQAAWEQAGGDQILEWYQNWYETEAQDAFSAEDMINMMIDQDYVGFLEEEKATLEGGADASSEAAESSAAESSTAESSAEESSASAAE</sequence>
<evidence type="ECO:0000256" key="2">
    <source>
        <dbReference type="ARBA" id="ARBA00022729"/>
    </source>
</evidence>
<evidence type="ECO:0000256" key="4">
    <source>
        <dbReference type="ARBA" id="ARBA00023139"/>
    </source>
</evidence>
<dbReference type="Gene3D" id="3.40.190.10">
    <property type="entry name" value="Periplasmic binding protein-like II"/>
    <property type="match status" value="2"/>
</dbReference>
<keyword evidence="5" id="KW-0449">Lipoprotein</keyword>
<protein>
    <submittedName>
        <fullName evidence="8">Extracellular solute-binding protein</fullName>
    </submittedName>
</protein>
<keyword evidence="1" id="KW-1003">Cell membrane</keyword>
<reference evidence="8" key="1">
    <citation type="submission" date="2020-10" db="EMBL/GenBank/DDBJ databases">
        <authorList>
            <person name="Gilroy R."/>
        </authorList>
    </citation>
    <scope>NUCLEOTIDE SEQUENCE</scope>
    <source>
        <strain evidence="8">ChiSjej1B19-7085</strain>
    </source>
</reference>
<feature type="region of interest" description="Disordered" evidence="6">
    <location>
        <begin position="564"/>
        <end position="599"/>
    </location>
</feature>
<keyword evidence="3" id="KW-0472">Membrane</keyword>
<keyword evidence="2 7" id="KW-0732">Signal</keyword>
<evidence type="ECO:0000256" key="1">
    <source>
        <dbReference type="ARBA" id="ARBA00022475"/>
    </source>
</evidence>
<dbReference type="InterPro" id="IPR050490">
    <property type="entry name" value="Bact_solute-bd_prot1"/>
</dbReference>
<keyword evidence="4" id="KW-0564">Palmitate</keyword>
<comment type="caution">
    <text evidence="8">The sequence shown here is derived from an EMBL/GenBank/DDBJ whole genome shotgun (WGS) entry which is preliminary data.</text>
</comment>
<feature type="signal peptide" evidence="7">
    <location>
        <begin position="1"/>
        <end position="21"/>
    </location>
</feature>
<dbReference type="SUPFAM" id="SSF53850">
    <property type="entry name" value="Periplasmic binding protein-like II"/>
    <property type="match status" value="1"/>
</dbReference>
<reference evidence="8" key="2">
    <citation type="journal article" date="2021" name="PeerJ">
        <title>Extensive microbial diversity within the chicken gut microbiome revealed by metagenomics and culture.</title>
        <authorList>
            <person name="Gilroy R."/>
            <person name="Ravi A."/>
            <person name="Getino M."/>
            <person name="Pursley I."/>
            <person name="Horton D.L."/>
            <person name="Alikhan N.F."/>
            <person name="Baker D."/>
            <person name="Gharbi K."/>
            <person name="Hall N."/>
            <person name="Watson M."/>
            <person name="Adriaenssens E.M."/>
            <person name="Foster-Nyarko E."/>
            <person name="Jarju S."/>
            <person name="Secka A."/>
            <person name="Antonio M."/>
            <person name="Oren A."/>
            <person name="Chaudhuri R.R."/>
            <person name="La Ragione R."/>
            <person name="Hildebrand F."/>
            <person name="Pallen M.J."/>
        </authorList>
    </citation>
    <scope>NUCLEOTIDE SEQUENCE</scope>
    <source>
        <strain evidence="8">ChiSjej1B19-7085</strain>
    </source>
</reference>
<evidence type="ECO:0000256" key="3">
    <source>
        <dbReference type="ARBA" id="ARBA00023136"/>
    </source>
</evidence>
<accession>A0A9D1J189</accession>
<dbReference type="PROSITE" id="PS51257">
    <property type="entry name" value="PROKAR_LIPOPROTEIN"/>
    <property type="match status" value="1"/>
</dbReference>
<feature type="compositionally biased region" description="Low complexity" evidence="6">
    <location>
        <begin position="569"/>
        <end position="599"/>
    </location>
</feature>
<dbReference type="PANTHER" id="PTHR43649:SF33">
    <property type="entry name" value="POLYGALACTURONAN_RHAMNOGALACTURONAN-BINDING PROTEIN YTCQ"/>
    <property type="match status" value="1"/>
</dbReference>
<dbReference type="Pfam" id="PF01547">
    <property type="entry name" value="SBP_bac_1"/>
    <property type="match status" value="1"/>
</dbReference>
<feature type="region of interest" description="Disordered" evidence="6">
    <location>
        <begin position="25"/>
        <end position="75"/>
    </location>
</feature>
<evidence type="ECO:0000256" key="5">
    <source>
        <dbReference type="ARBA" id="ARBA00023288"/>
    </source>
</evidence>